<protein>
    <submittedName>
        <fullName evidence="1">8418_t:CDS:1</fullName>
    </submittedName>
</protein>
<reference evidence="1" key="1">
    <citation type="submission" date="2021-06" db="EMBL/GenBank/DDBJ databases">
        <authorList>
            <person name="Kallberg Y."/>
            <person name="Tangrot J."/>
            <person name="Rosling A."/>
        </authorList>
    </citation>
    <scope>NUCLEOTIDE SEQUENCE</scope>
    <source>
        <strain evidence="1">MA453B</strain>
    </source>
</reference>
<keyword evidence="2" id="KW-1185">Reference proteome</keyword>
<evidence type="ECO:0000313" key="1">
    <source>
        <dbReference type="EMBL" id="CAG8539256.1"/>
    </source>
</evidence>
<organism evidence="1 2">
    <name type="scientific">Dentiscutata erythropus</name>
    <dbReference type="NCBI Taxonomy" id="1348616"/>
    <lineage>
        <taxon>Eukaryota</taxon>
        <taxon>Fungi</taxon>
        <taxon>Fungi incertae sedis</taxon>
        <taxon>Mucoromycota</taxon>
        <taxon>Glomeromycotina</taxon>
        <taxon>Glomeromycetes</taxon>
        <taxon>Diversisporales</taxon>
        <taxon>Gigasporaceae</taxon>
        <taxon>Dentiscutata</taxon>
    </lineage>
</organism>
<comment type="caution">
    <text evidence="1">The sequence shown here is derived from an EMBL/GenBank/DDBJ whole genome shotgun (WGS) entry which is preliminary data.</text>
</comment>
<accession>A0A9N9AQR3</accession>
<name>A0A9N9AQR3_9GLOM</name>
<dbReference type="Proteomes" id="UP000789405">
    <property type="component" value="Unassembled WGS sequence"/>
</dbReference>
<proteinExistence type="predicted"/>
<dbReference type="AlphaFoldDB" id="A0A9N9AQR3"/>
<sequence>MVFKVPKKHFKNSKAKLIESLRMGIEWAEQSVYDRAVNITGRHKKDVGHRAKWSRHHEVNARLGSLQEALWVIAW</sequence>
<gene>
    <name evidence="1" type="ORF">DERYTH_LOCUS4722</name>
</gene>
<dbReference type="EMBL" id="CAJVPY010001857">
    <property type="protein sequence ID" value="CAG8539256.1"/>
    <property type="molecule type" value="Genomic_DNA"/>
</dbReference>
<evidence type="ECO:0000313" key="2">
    <source>
        <dbReference type="Proteomes" id="UP000789405"/>
    </source>
</evidence>